<organism evidence="1 2">
    <name type="scientific">Aureimonas flava</name>
    <dbReference type="NCBI Taxonomy" id="2320271"/>
    <lineage>
        <taxon>Bacteria</taxon>
        <taxon>Pseudomonadati</taxon>
        <taxon>Pseudomonadota</taxon>
        <taxon>Alphaproteobacteria</taxon>
        <taxon>Hyphomicrobiales</taxon>
        <taxon>Aurantimonadaceae</taxon>
        <taxon>Aureimonas</taxon>
    </lineage>
</organism>
<keyword evidence="2" id="KW-1185">Reference proteome</keyword>
<gene>
    <name evidence="1" type="ORF">D3218_04260</name>
</gene>
<dbReference type="RefSeq" id="WP_119538663.1">
    <property type="nucleotide sequence ID" value="NZ_QYRN01000002.1"/>
</dbReference>
<dbReference type="AlphaFoldDB" id="A0A3A1WPB5"/>
<name>A0A3A1WPB5_9HYPH</name>
<dbReference type="SUPFAM" id="SSF53335">
    <property type="entry name" value="S-adenosyl-L-methionine-dependent methyltransferases"/>
    <property type="match status" value="1"/>
</dbReference>
<proteinExistence type="predicted"/>
<dbReference type="Proteomes" id="UP000265750">
    <property type="component" value="Unassembled WGS sequence"/>
</dbReference>
<evidence type="ECO:0000313" key="2">
    <source>
        <dbReference type="Proteomes" id="UP000265750"/>
    </source>
</evidence>
<evidence type="ECO:0000313" key="1">
    <source>
        <dbReference type="EMBL" id="RIY02585.1"/>
    </source>
</evidence>
<accession>A0A3A1WPB5</accession>
<dbReference type="Pfam" id="PF13489">
    <property type="entry name" value="Methyltransf_23"/>
    <property type="match status" value="1"/>
</dbReference>
<keyword evidence="1" id="KW-0808">Transferase</keyword>
<dbReference type="Gene3D" id="3.40.50.150">
    <property type="entry name" value="Vaccinia Virus protein VP39"/>
    <property type="match status" value="1"/>
</dbReference>
<dbReference type="GO" id="GO:0032259">
    <property type="term" value="P:methylation"/>
    <property type="evidence" value="ECO:0007669"/>
    <property type="project" value="UniProtKB-KW"/>
</dbReference>
<dbReference type="OrthoDB" id="7260171at2"/>
<dbReference type="GO" id="GO:0008168">
    <property type="term" value="F:methyltransferase activity"/>
    <property type="evidence" value="ECO:0007669"/>
    <property type="project" value="UniProtKB-KW"/>
</dbReference>
<reference evidence="2" key="1">
    <citation type="submission" date="2018-09" db="EMBL/GenBank/DDBJ databases">
        <authorList>
            <person name="Tuo L."/>
        </authorList>
    </citation>
    <scope>NUCLEOTIDE SEQUENCE [LARGE SCALE GENOMIC DNA]</scope>
    <source>
        <strain evidence="2">M2BS4Y-1</strain>
    </source>
</reference>
<comment type="caution">
    <text evidence="1">The sequence shown here is derived from an EMBL/GenBank/DDBJ whole genome shotgun (WGS) entry which is preliminary data.</text>
</comment>
<dbReference type="InterPro" id="IPR029063">
    <property type="entry name" value="SAM-dependent_MTases_sf"/>
</dbReference>
<dbReference type="EMBL" id="QYRN01000002">
    <property type="protein sequence ID" value="RIY02585.1"/>
    <property type="molecule type" value="Genomic_DNA"/>
</dbReference>
<protein>
    <submittedName>
        <fullName evidence="1">SAM-dependent methyltransferase</fullName>
    </submittedName>
</protein>
<sequence>MTVATDHWVKPDPLSNPKSLERRFRARRFAQVAPLIEAALARRRHVEILDLGGTEAYWEIGADLLRRHAGRITVTLVNNEPAAEPRSAMFRSVDGNACDPALFEGRRFDLVHSNSVIEHVGDWDAMVAFSRTVHRLADRHFVQTPNYWFPLEPHFRVVGFQYLPLAVRAYLSRHFNLGFFPRAGSVEEAWSNVRDIRLLDRAMMRTLFPGSRIASERVAGLTKSIMAIRD</sequence>
<keyword evidence="1" id="KW-0489">Methyltransferase</keyword>